<evidence type="ECO:0000313" key="10">
    <source>
        <dbReference type="Proteomes" id="UP000193920"/>
    </source>
</evidence>
<dbReference type="SUPFAM" id="SSF52540">
    <property type="entry name" value="P-loop containing nucleoside triphosphate hydrolases"/>
    <property type="match status" value="1"/>
</dbReference>
<dbReference type="GO" id="GO:0005525">
    <property type="term" value="F:GTP binding"/>
    <property type="evidence" value="ECO:0007669"/>
    <property type="project" value="UniProtKB-KW"/>
</dbReference>
<dbReference type="InterPro" id="IPR027417">
    <property type="entry name" value="P-loop_NTPase"/>
</dbReference>
<keyword evidence="10" id="KW-1185">Reference proteome</keyword>
<evidence type="ECO:0000256" key="6">
    <source>
        <dbReference type="SAM" id="Coils"/>
    </source>
</evidence>
<evidence type="ECO:0000313" key="9">
    <source>
        <dbReference type="EMBL" id="ORY63621.1"/>
    </source>
</evidence>
<evidence type="ECO:0000256" key="4">
    <source>
        <dbReference type="ARBA" id="ARBA00023134"/>
    </source>
</evidence>
<gene>
    <name evidence="9" type="ORF">LY90DRAFT_642200</name>
</gene>
<feature type="coiled-coil region" evidence="6">
    <location>
        <begin position="50"/>
        <end position="77"/>
    </location>
</feature>
<dbReference type="GO" id="GO:0008053">
    <property type="term" value="P:mitochondrial fusion"/>
    <property type="evidence" value="ECO:0007669"/>
    <property type="project" value="TreeGrafter"/>
</dbReference>
<evidence type="ECO:0000256" key="3">
    <source>
        <dbReference type="ARBA" id="ARBA00022801"/>
    </source>
</evidence>
<accession>A0A1Y2DWH3</accession>
<comment type="subcellular location">
    <subcellularLocation>
        <location evidence="1">Membrane</location>
    </subcellularLocation>
</comment>
<dbReference type="GO" id="GO:0051646">
    <property type="term" value="P:mitochondrion localization"/>
    <property type="evidence" value="ECO:0007669"/>
    <property type="project" value="TreeGrafter"/>
</dbReference>
<evidence type="ECO:0000256" key="2">
    <source>
        <dbReference type="ARBA" id="ARBA00022741"/>
    </source>
</evidence>
<feature type="non-terminal residue" evidence="9">
    <location>
        <position position="1"/>
    </location>
</feature>
<name>A0A1Y2DWH3_9FUNG</name>
<keyword evidence="7" id="KW-1133">Transmembrane helix</keyword>
<keyword evidence="3" id="KW-0378">Hydrolase</keyword>
<dbReference type="STRING" id="1754190.A0A1Y2DWH3"/>
<evidence type="ECO:0000256" key="7">
    <source>
        <dbReference type="SAM" id="Phobius"/>
    </source>
</evidence>
<evidence type="ECO:0000256" key="1">
    <source>
        <dbReference type="ARBA" id="ARBA00004370"/>
    </source>
</evidence>
<proteinExistence type="predicted"/>
<feature type="domain" description="Dynamin N-terminal" evidence="8">
    <location>
        <begin position="87"/>
        <end position="253"/>
    </location>
</feature>
<keyword evidence="6" id="KW-0175">Coiled coil</keyword>
<organism evidence="9 10">
    <name type="scientific">Neocallimastix californiae</name>
    <dbReference type="NCBI Taxonomy" id="1754190"/>
    <lineage>
        <taxon>Eukaryota</taxon>
        <taxon>Fungi</taxon>
        <taxon>Fungi incertae sedis</taxon>
        <taxon>Chytridiomycota</taxon>
        <taxon>Chytridiomycota incertae sedis</taxon>
        <taxon>Neocallimastigomycetes</taxon>
        <taxon>Neocallimastigales</taxon>
        <taxon>Neocallimastigaceae</taxon>
        <taxon>Neocallimastix</taxon>
    </lineage>
</organism>
<keyword evidence="5 7" id="KW-0472">Membrane</keyword>
<sequence>KKKSNNNEYLYSQIEKCSQTTTTNLLEDNIRNKDIENTGSNISFKIKDCIENATKILDDKNKDIKAIKSKLMKLNDKLNDKSPNINIYIIGNTNNGKSSFINSLLNQDIVPEEENSSKVGFCEIINSNEDEIHITDNNDETIILKKDKNKSQCDQILDYMSDNNDIKFKDVKIYCKFALFGKYNNNVKIIDSPGFDIIEAQNVINNKINNKKDDIDIVIAVIKCQDKITDPMRKYLKKLYSEKKTKHIFFVINHFHSYSRSKRNGKENRMEDEQRRIEEIEESIKDISKESYANKEFFIHHVCLYCTTTREVICSLENPVDKFNKFKSCLEKYVGLFNIYFKFESQVSFFEDYIKKGEEILRDIINLHEKEKTELKNKKKENEEQIYLLNKFIKKVSEDINTYINENEQQVKVDIKEKIETIFQVFDEKSQNSNNQEMMGIFKDILKGYIESNIKDIKEIFSKSISSFKRENKVMEEKIKNKLNNFYTENDNNKNYSLLLDEILNLQLGCLFKDNKLNSLLNLEKMNSISESLFILAVTKNVKNGFKFKDFTVTNNVKNGFKFKDFFVTNEVKNGFKFKDFFVTNEVKNGFKFKDFFVTNKVKNNIKSIDFLNELLEKNTYLLYGGGAIIGCLLSYYIYRKREEKKAKDKIEKQIAINKLINDIYGYRKLLLENFEINNNNILDSEIKKLMDSNKRIDLKRNKEEGIITNIKKILMI</sequence>
<comment type="caution">
    <text evidence="9">The sequence shown here is derived from an EMBL/GenBank/DDBJ whole genome shotgun (WGS) entry which is preliminary data.</text>
</comment>
<dbReference type="Proteomes" id="UP000193920">
    <property type="component" value="Unassembled WGS sequence"/>
</dbReference>
<keyword evidence="7" id="KW-0812">Transmembrane</keyword>
<dbReference type="Pfam" id="PF00350">
    <property type="entry name" value="Dynamin_N"/>
    <property type="match status" value="1"/>
</dbReference>
<dbReference type="GO" id="GO:0003924">
    <property type="term" value="F:GTPase activity"/>
    <property type="evidence" value="ECO:0007669"/>
    <property type="project" value="InterPro"/>
</dbReference>
<keyword evidence="4" id="KW-0342">GTP-binding</keyword>
<dbReference type="PANTHER" id="PTHR10465:SF0">
    <property type="entry name" value="SARCALUMENIN"/>
    <property type="match status" value="1"/>
</dbReference>
<dbReference type="AlphaFoldDB" id="A0A1Y2DWH3"/>
<dbReference type="InterPro" id="IPR045063">
    <property type="entry name" value="Dynamin_N"/>
</dbReference>
<dbReference type="GO" id="GO:0005741">
    <property type="term" value="C:mitochondrial outer membrane"/>
    <property type="evidence" value="ECO:0007669"/>
    <property type="project" value="TreeGrafter"/>
</dbReference>
<reference evidence="9 10" key="1">
    <citation type="submission" date="2016-08" db="EMBL/GenBank/DDBJ databases">
        <title>A Parts List for Fungal Cellulosomes Revealed by Comparative Genomics.</title>
        <authorList>
            <consortium name="DOE Joint Genome Institute"/>
            <person name="Haitjema C.H."/>
            <person name="Gilmore S.P."/>
            <person name="Henske J.K."/>
            <person name="Solomon K.V."/>
            <person name="De Groot R."/>
            <person name="Kuo A."/>
            <person name="Mondo S.J."/>
            <person name="Salamov A.A."/>
            <person name="Labutti K."/>
            <person name="Zhao Z."/>
            <person name="Chiniquy J."/>
            <person name="Barry K."/>
            <person name="Brewer H.M."/>
            <person name="Purvine S.O."/>
            <person name="Wright A.T."/>
            <person name="Boxma B."/>
            <person name="Van Alen T."/>
            <person name="Hackstein J.H."/>
            <person name="Baker S.E."/>
            <person name="Grigoriev I.V."/>
            <person name="O'Malley M.A."/>
        </authorList>
    </citation>
    <scope>NUCLEOTIDE SEQUENCE [LARGE SCALE GENOMIC DNA]</scope>
    <source>
        <strain evidence="9 10">G1</strain>
    </source>
</reference>
<evidence type="ECO:0000256" key="5">
    <source>
        <dbReference type="ARBA" id="ARBA00023136"/>
    </source>
</evidence>
<evidence type="ECO:0000259" key="8">
    <source>
        <dbReference type="Pfam" id="PF00350"/>
    </source>
</evidence>
<dbReference type="Gene3D" id="3.40.50.300">
    <property type="entry name" value="P-loop containing nucleotide triphosphate hydrolases"/>
    <property type="match status" value="1"/>
</dbReference>
<dbReference type="OrthoDB" id="6256226at2759"/>
<protein>
    <recommendedName>
        <fullName evidence="8">Dynamin N-terminal domain-containing protein</fullName>
    </recommendedName>
</protein>
<feature type="coiled-coil region" evidence="6">
    <location>
        <begin position="263"/>
        <end position="290"/>
    </location>
</feature>
<feature type="transmembrane region" description="Helical" evidence="7">
    <location>
        <begin position="621"/>
        <end position="639"/>
    </location>
</feature>
<dbReference type="EMBL" id="MCOG01000056">
    <property type="protein sequence ID" value="ORY63621.1"/>
    <property type="molecule type" value="Genomic_DNA"/>
</dbReference>
<dbReference type="InterPro" id="IPR027094">
    <property type="entry name" value="Mitofusin_fam"/>
</dbReference>
<dbReference type="PANTHER" id="PTHR10465">
    <property type="entry name" value="TRANSMEMBRANE GTPASE FZO1"/>
    <property type="match status" value="1"/>
</dbReference>
<feature type="coiled-coil region" evidence="6">
    <location>
        <begin position="358"/>
        <end position="385"/>
    </location>
</feature>
<keyword evidence="2" id="KW-0547">Nucleotide-binding</keyword>